<feature type="compositionally biased region" description="Polar residues" evidence="1">
    <location>
        <begin position="62"/>
        <end position="75"/>
    </location>
</feature>
<evidence type="ECO:0000256" key="1">
    <source>
        <dbReference type="SAM" id="MobiDB-lite"/>
    </source>
</evidence>
<proteinExistence type="predicted"/>
<feature type="region of interest" description="Disordered" evidence="1">
    <location>
        <begin position="62"/>
        <end position="89"/>
    </location>
</feature>
<protein>
    <submittedName>
        <fullName evidence="2">Uncharacterized protein</fullName>
    </submittedName>
</protein>
<organism evidence="2 3">
    <name type="scientific">Phanerochaete sordida</name>
    <dbReference type="NCBI Taxonomy" id="48140"/>
    <lineage>
        <taxon>Eukaryota</taxon>
        <taxon>Fungi</taxon>
        <taxon>Dikarya</taxon>
        <taxon>Basidiomycota</taxon>
        <taxon>Agaricomycotina</taxon>
        <taxon>Agaricomycetes</taxon>
        <taxon>Polyporales</taxon>
        <taxon>Phanerochaetaceae</taxon>
        <taxon>Phanerochaete</taxon>
    </lineage>
</organism>
<dbReference type="Proteomes" id="UP000703269">
    <property type="component" value="Unassembled WGS sequence"/>
</dbReference>
<dbReference type="EMBL" id="BPQB01000009">
    <property type="protein sequence ID" value="GJE88421.1"/>
    <property type="molecule type" value="Genomic_DNA"/>
</dbReference>
<comment type="caution">
    <text evidence="2">The sequence shown here is derived from an EMBL/GenBank/DDBJ whole genome shotgun (WGS) entry which is preliminary data.</text>
</comment>
<accession>A0A9P3LAH8</accession>
<reference evidence="2 3" key="1">
    <citation type="submission" date="2021-08" db="EMBL/GenBank/DDBJ databases">
        <title>Draft Genome Sequence of Phanerochaete sordida strain YK-624.</title>
        <authorList>
            <person name="Mori T."/>
            <person name="Dohra H."/>
            <person name="Suzuki T."/>
            <person name="Kawagishi H."/>
            <person name="Hirai H."/>
        </authorList>
    </citation>
    <scope>NUCLEOTIDE SEQUENCE [LARGE SCALE GENOMIC DNA]</scope>
    <source>
        <strain evidence="2 3">YK-624</strain>
    </source>
</reference>
<evidence type="ECO:0000313" key="3">
    <source>
        <dbReference type="Proteomes" id="UP000703269"/>
    </source>
</evidence>
<dbReference type="AlphaFoldDB" id="A0A9P3LAH8"/>
<gene>
    <name evidence="2" type="ORF">PsYK624_045040</name>
</gene>
<name>A0A9P3LAH8_9APHY</name>
<evidence type="ECO:0000313" key="2">
    <source>
        <dbReference type="EMBL" id="GJE88421.1"/>
    </source>
</evidence>
<sequence length="89" mass="9130">MMLPPMTSACFRSSWGTQRADCTATGSSAAMSPANTTADHLAKTLPSLKRGSVAPCACLTTRGKQAKTSPSRTGQWTGGTAKARLDGVA</sequence>
<keyword evidence="3" id="KW-1185">Reference proteome</keyword>